<evidence type="ECO:0000313" key="1">
    <source>
        <dbReference type="EMBL" id="KAK8192546.1"/>
    </source>
</evidence>
<organism evidence="1 2">
    <name type="scientific">Zalaria obscura</name>
    <dbReference type="NCBI Taxonomy" id="2024903"/>
    <lineage>
        <taxon>Eukaryota</taxon>
        <taxon>Fungi</taxon>
        <taxon>Dikarya</taxon>
        <taxon>Ascomycota</taxon>
        <taxon>Pezizomycotina</taxon>
        <taxon>Dothideomycetes</taxon>
        <taxon>Dothideomycetidae</taxon>
        <taxon>Dothideales</taxon>
        <taxon>Zalariaceae</taxon>
        <taxon>Zalaria</taxon>
    </lineage>
</organism>
<protein>
    <submittedName>
        <fullName evidence="1">Uncharacterized protein</fullName>
    </submittedName>
</protein>
<proteinExistence type="predicted"/>
<dbReference type="Proteomes" id="UP001320706">
    <property type="component" value="Unassembled WGS sequence"/>
</dbReference>
<name>A0ACC3S3C6_9PEZI</name>
<keyword evidence="2" id="KW-1185">Reference proteome</keyword>
<accession>A0ACC3S3C6</accession>
<comment type="caution">
    <text evidence="1">The sequence shown here is derived from an EMBL/GenBank/DDBJ whole genome shotgun (WGS) entry which is preliminary data.</text>
</comment>
<sequence length="151" mass="16856">MQPRSGTEASGRIVMPLPVDFSSRNKQALYGLQYVGSKRDNGPDTSVYRVDTLLPGADHGAGCIQSRSCAYTLYGEAEYGRRRYQWAQRGGLRQDTAAGSTNRTARQYHSNGVGPSIMTAASRRQVRVHFAQERKFFIFRPCKLAMLAWCS</sequence>
<dbReference type="EMBL" id="JAMKPW020000044">
    <property type="protein sequence ID" value="KAK8192546.1"/>
    <property type="molecule type" value="Genomic_DNA"/>
</dbReference>
<gene>
    <name evidence="1" type="ORF">M8818_007716</name>
</gene>
<evidence type="ECO:0000313" key="2">
    <source>
        <dbReference type="Proteomes" id="UP001320706"/>
    </source>
</evidence>
<reference evidence="1" key="1">
    <citation type="submission" date="2024-02" db="EMBL/GenBank/DDBJ databases">
        <title>Metagenome Assembled Genome of Zalaria obscura JY119.</title>
        <authorList>
            <person name="Vighnesh L."/>
            <person name="Jagadeeshwari U."/>
            <person name="Venkata Ramana C."/>
            <person name="Sasikala C."/>
        </authorList>
    </citation>
    <scope>NUCLEOTIDE SEQUENCE</scope>
    <source>
        <strain evidence="1">JY119</strain>
    </source>
</reference>